<organism evidence="1 2">
    <name type="scientific">Tumebacillus avium</name>
    <dbReference type="NCBI Taxonomy" id="1903704"/>
    <lineage>
        <taxon>Bacteria</taxon>
        <taxon>Bacillati</taxon>
        <taxon>Bacillota</taxon>
        <taxon>Bacilli</taxon>
        <taxon>Bacillales</taxon>
        <taxon>Alicyclobacillaceae</taxon>
        <taxon>Tumebacillus</taxon>
    </lineage>
</organism>
<dbReference type="AlphaFoldDB" id="A0A1Y0IMM5"/>
<dbReference type="KEGG" id="tum:CBW65_05545"/>
<reference evidence="2" key="1">
    <citation type="submission" date="2017-05" db="EMBL/GenBank/DDBJ databases">
        <authorList>
            <person name="Sung H."/>
        </authorList>
    </citation>
    <scope>NUCLEOTIDE SEQUENCE [LARGE SCALE GENOMIC DNA]</scope>
    <source>
        <strain evidence="2">AR23208</strain>
    </source>
</reference>
<evidence type="ECO:0000313" key="1">
    <source>
        <dbReference type="EMBL" id="ARU60604.1"/>
    </source>
</evidence>
<evidence type="ECO:0000313" key="2">
    <source>
        <dbReference type="Proteomes" id="UP000195437"/>
    </source>
</evidence>
<accession>A0A1Y0IMM5</accession>
<dbReference type="Proteomes" id="UP000195437">
    <property type="component" value="Chromosome"/>
</dbReference>
<dbReference type="EMBL" id="CP021434">
    <property type="protein sequence ID" value="ARU60604.1"/>
    <property type="molecule type" value="Genomic_DNA"/>
</dbReference>
<name>A0A1Y0IMM5_9BACL</name>
<proteinExistence type="predicted"/>
<keyword evidence="2" id="KW-1185">Reference proteome</keyword>
<protein>
    <submittedName>
        <fullName evidence="1">Uncharacterized protein</fullName>
    </submittedName>
</protein>
<sequence>MVSYKTLRTLTEDQAAWFETEIGSDLWVDGLNVFLTVEPEDFAAALERFFANYDVSDGKVTTWLQALHSFCMELNAEGEFELYQALSVGMAYLAARPEINDHMFNMPARILNHSTALLLSPTYMAVWIHSYNAGYELYVDPEEGAQDAFRPEHGRIYQRRASFVGGDGGSVIRYPFQNYIHEMMHILLFHDLYTRVLGSPEEDVTYFTHIEGAVSVMEEVIMRELMAVRDDLNLIDDGFAAVTTFPEYGLYRYQVLQGAVEGVNDKSLFMYRKRLMLQGEGEFFPPDNVVKDQILATHKLSDHEFESIHPCFNGYLDNQQRHVRWAKKAVDRNRIAGFREVIELLPRDEFCAQKLIESLHPDSWHDWRDMLSCTDLPEPDPEVRQHSKQGLAWKELLFRIAEMRGYLSKQAGAAAEPEVQNDLFDYAAYAAMRYLHPDPSTHDEEFHKTRTDVLETVSRLGDAEMRAKMSSMIEVPGTHLLEPK</sequence>
<gene>
    <name evidence="1" type="ORF">CBW65_05545</name>
</gene>